<dbReference type="EMBL" id="JACHKZ010000015">
    <property type="protein sequence ID" value="MBB6578439.1"/>
    <property type="molecule type" value="Genomic_DNA"/>
</dbReference>
<dbReference type="RefSeq" id="WP_184708910.1">
    <property type="nucleotide sequence ID" value="NZ_JACHKZ010000015.1"/>
</dbReference>
<proteinExistence type="predicted"/>
<organism evidence="1 2">
    <name type="scientific">Comamonas odontotermitis</name>
    <dbReference type="NCBI Taxonomy" id="379895"/>
    <lineage>
        <taxon>Bacteria</taxon>
        <taxon>Pseudomonadati</taxon>
        <taxon>Pseudomonadota</taxon>
        <taxon>Betaproteobacteria</taxon>
        <taxon>Burkholderiales</taxon>
        <taxon>Comamonadaceae</taxon>
        <taxon>Comamonas</taxon>
    </lineage>
</organism>
<evidence type="ECO:0000313" key="1">
    <source>
        <dbReference type="EMBL" id="MBB6578439.1"/>
    </source>
</evidence>
<sequence length="102" mass="11235">MSTPHLTEASTKLFAHLPRQPIEKGAGCFTYSQGWQPSSDSQFGFYIGSTNAYSSHVYMVLEAINRAEVTFHLPIELLLPLARALVDAHHHLAMPPNAANSE</sequence>
<name>A0ABR6RHD3_9BURK</name>
<accession>A0ABR6RHD3</accession>
<gene>
    <name evidence="1" type="ORF">HNP33_002521</name>
</gene>
<reference evidence="1 2" key="1">
    <citation type="submission" date="2020-08" db="EMBL/GenBank/DDBJ databases">
        <title>Functional genomics of gut bacteria from endangered species of beetles.</title>
        <authorList>
            <person name="Carlos-Shanley C."/>
        </authorList>
    </citation>
    <scope>NUCLEOTIDE SEQUENCE [LARGE SCALE GENOMIC DNA]</scope>
    <source>
        <strain evidence="1 2">S00124</strain>
    </source>
</reference>
<comment type="caution">
    <text evidence="1">The sequence shown here is derived from an EMBL/GenBank/DDBJ whole genome shotgun (WGS) entry which is preliminary data.</text>
</comment>
<keyword evidence="2" id="KW-1185">Reference proteome</keyword>
<dbReference type="Proteomes" id="UP000562492">
    <property type="component" value="Unassembled WGS sequence"/>
</dbReference>
<evidence type="ECO:0000313" key="2">
    <source>
        <dbReference type="Proteomes" id="UP000562492"/>
    </source>
</evidence>
<protein>
    <submittedName>
        <fullName evidence="1">Uncharacterized protein</fullName>
    </submittedName>
</protein>